<proteinExistence type="predicted"/>
<organism evidence="4 7">
    <name type="scientific">Synchytrium endobioticum</name>
    <dbReference type="NCBI Taxonomy" id="286115"/>
    <lineage>
        <taxon>Eukaryota</taxon>
        <taxon>Fungi</taxon>
        <taxon>Fungi incertae sedis</taxon>
        <taxon>Chytridiomycota</taxon>
        <taxon>Chytridiomycota incertae sedis</taxon>
        <taxon>Chytridiomycetes</taxon>
        <taxon>Synchytriales</taxon>
        <taxon>Synchytriaceae</taxon>
        <taxon>Synchytrium</taxon>
    </lineage>
</organism>
<feature type="transmembrane region" description="Helical" evidence="2">
    <location>
        <begin position="12"/>
        <end position="40"/>
    </location>
</feature>
<dbReference type="AlphaFoldDB" id="A0A507D3T4"/>
<evidence type="ECO:0000313" key="6">
    <source>
        <dbReference type="Proteomes" id="UP000317494"/>
    </source>
</evidence>
<evidence type="ECO:0000313" key="5">
    <source>
        <dbReference type="EMBL" id="TPX46386.1"/>
    </source>
</evidence>
<evidence type="ECO:0000313" key="4">
    <source>
        <dbReference type="EMBL" id="TPX45981.1"/>
    </source>
</evidence>
<reference evidence="6 7" key="1">
    <citation type="journal article" date="2019" name="Sci. Rep.">
        <title>Comparative genomics of chytrid fungi reveal insights into the obligate biotrophic and pathogenic lifestyle of Synchytrium endobioticum.</title>
        <authorList>
            <person name="van de Vossenberg B.T.L.H."/>
            <person name="Warris S."/>
            <person name="Nguyen H.D.T."/>
            <person name="van Gent-Pelzer M.P.E."/>
            <person name="Joly D.L."/>
            <person name="van de Geest H.C."/>
            <person name="Bonants P.J.M."/>
            <person name="Smith D.S."/>
            <person name="Levesque C.A."/>
            <person name="van der Lee T.A.J."/>
        </authorList>
    </citation>
    <scope>NUCLEOTIDE SEQUENCE [LARGE SCALE GENOMIC DNA]</scope>
    <source>
        <strain evidence="4 7">LEV6574</strain>
        <strain evidence="5 6">MB42</strain>
    </source>
</reference>
<dbReference type="STRING" id="286115.A0A507D3T4"/>
<evidence type="ECO:0000256" key="2">
    <source>
        <dbReference type="SAM" id="Phobius"/>
    </source>
</evidence>
<gene>
    <name evidence="4" type="ORF">SeLEV6574_g03530</name>
    <name evidence="5" type="ORF">SeMB42_g03721</name>
</gene>
<feature type="transmembrane region" description="Helical" evidence="2">
    <location>
        <begin position="72"/>
        <end position="91"/>
    </location>
</feature>
<dbReference type="SUPFAM" id="SSF53474">
    <property type="entry name" value="alpha/beta-Hydrolases"/>
    <property type="match status" value="1"/>
</dbReference>
<name>A0A507D3T4_9FUNG</name>
<dbReference type="GO" id="GO:0004061">
    <property type="term" value="F:arylformamidase activity"/>
    <property type="evidence" value="ECO:0007669"/>
    <property type="project" value="TreeGrafter"/>
</dbReference>
<keyword evidence="6" id="KW-1185">Reference proteome</keyword>
<evidence type="ECO:0000313" key="7">
    <source>
        <dbReference type="Proteomes" id="UP000320475"/>
    </source>
</evidence>
<dbReference type="VEuPathDB" id="FungiDB:SeMB42_g03721"/>
<keyword evidence="1" id="KW-0378">Hydrolase</keyword>
<dbReference type="InterPro" id="IPR029058">
    <property type="entry name" value="AB_hydrolase_fold"/>
</dbReference>
<comment type="caution">
    <text evidence="4">The sequence shown here is derived from an EMBL/GenBank/DDBJ whole genome shotgun (WGS) entry which is preliminary data.</text>
</comment>
<keyword evidence="2" id="KW-1133">Transmembrane helix</keyword>
<dbReference type="OrthoDB" id="6495301at2759"/>
<dbReference type="Proteomes" id="UP000320475">
    <property type="component" value="Unassembled WGS sequence"/>
</dbReference>
<sequence length="422" mass="47383">MPLFRRRDMHIAVCLLFSPIIIPTLLAWTPLITTIVFWSYLLTWGVYLRYAQTDNHKAAGRLPYLPLSPIRVYKVTVAALGSLLFLGTRMLPIGVRWTIKKCFTKRSDSTGKVCEDICYGSARPDKRLDVFTSDPTGRNPGEPLTQNVTYPKRPVIIFIYGGAWNSGSKEMYRPMATTLQEKGYVVVVPTYSLYPIAYLAEMVSDIRAVVIWTHDHIRTYGGDPNNVYLMGHSAGAHLAAYTVIHDAVGSHVKFTKKHFLELSLPVYSTPLPRVQGLILLSGIFDTVDHYGFESRRGVEEVSAMARVMGTKTKLLRGSSPTYLLEAYNSKLVVNGKPLRSVPSHFLIIHGTKDHTVPVSSSRKFAQFLEKAGISHISLHILEGVDHSQLVTDLMLPTTAYAQKFLRLLERFVADSTLNPRRF</sequence>
<keyword evidence="2" id="KW-0812">Transmembrane</keyword>
<evidence type="ECO:0000259" key="3">
    <source>
        <dbReference type="Pfam" id="PF20434"/>
    </source>
</evidence>
<dbReference type="InterPro" id="IPR049492">
    <property type="entry name" value="BD-FAE-like_dom"/>
</dbReference>
<dbReference type="InterPro" id="IPR050300">
    <property type="entry name" value="GDXG_lipolytic_enzyme"/>
</dbReference>
<dbReference type="Pfam" id="PF20434">
    <property type="entry name" value="BD-FAE"/>
    <property type="match status" value="1"/>
</dbReference>
<dbReference type="Gene3D" id="3.40.50.1820">
    <property type="entry name" value="alpha/beta hydrolase"/>
    <property type="match status" value="1"/>
</dbReference>
<keyword evidence="2" id="KW-0472">Membrane</keyword>
<dbReference type="PANTHER" id="PTHR48081">
    <property type="entry name" value="AB HYDROLASE SUPERFAMILY PROTEIN C4A8.06C"/>
    <property type="match status" value="1"/>
</dbReference>
<dbReference type="EMBL" id="QEAN01000137">
    <property type="protein sequence ID" value="TPX46386.1"/>
    <property type="molecule type" value="Genomic_DNA"/>
</dbReference>
<feature type="domain" description="BD-FAE-like" evidence="3">
    <location>
        <begin position="151"/>
        <end position="367"/>
    </location>
</feature>
<evidence type="ECO:0000256" key="1">
    <source>
        <dbReference type="ARBA" id="ARBA00022801"/>
    </source>
</evidence>
<accession>A0A507D3T4</accession>
<dbReference type="Proteomes" id="UP000317494">
    <property type="component" value="Unassembled WGS sequence"/>
</dbReference>
<protein>
    <recommendedName>
        <fullName evidence="3">BD-FAE-like domain-containing protein</fullName>
    </recommendedName>
</protein>
<dbReference type="PANTHER" id="PTHR48081:SF33">
    <property type="entry name" value="KYNURENINE FORMAMIDASE"/>
    <property type="match status" value="1"/>
</dbReference>
<dbReference type="EMBL" id="QEAM01000120">
    <property type="protein sequence ID" value="TPX45981.1"/>
    <property type="molecule type" value="Genomic_DNA"/>
</dbReference>